<gene>
    <name evidence="1" type="ORF">CWC46_19645</name>
    <name evidence="2" type="ORF">Ser39006_019645</name>
</gene>
<organism evidence="2 3">
    <name type="scientific">Serratia sp. (strain ATCC 39006)</name>
    <name type="common">Prodigiosinella confusarubida</name>
    <dbReference type="NCBI Taxonomy" id="104623"/>
    <lineage>
        <taxon>Bacteria</taxon>
        <taxon>Pseudomonadati</taxon>
        <taxon>Pseudomonadota</taxon>
        <taxon>Gammaproteobacteria</taxon>
        <taxon>Enterobacterales</taxon>
        <taxon>Pectobacteriaceae</taxon>
        <taxon>Prodigiosinella</taxon>
    </lineage>
</organism>
<dbReference type="Pfam" id="PF10713">
    <property type="entry name" value="DUF2509"/>
    <property type="match status" value="1"/>
</dbReference>
<dbReference type="InterPro" id="IPR019652">
    <property type="entry name" value="DUF2509"/>
</dbReference>
<accession>A0A2I5TQV3</accession>
<reference evidence="2 3" key="1">
    <citation type="journal article" date="2013" name="Genome Announc.">
        <title>Draft genome sequence of Serratia sp. strain ATCC 39006, a model bacterium for analysis of the biosynthesis and regulation of prodigiosin, a carbapenem, and gas vesicles.</title>
        <authorList>
            <person name="Fineran P.C."/>
            <person name="Iglesias Cans M.C."/>
            <person name="Ramsay J.P."/>
            <person name="Wilf N.M."/>
            <person name="Cossyleon D."/>
            <person name="McNeil M.B."/>
            <person name="Williamson N.R."/>
            <person name="Monson R.E."/>
            <person name="Becher S.A."/>
            <person name="Stanton J.A."/>
            <person name="Brugger K."/>
            <person name="Brown S.D."/>
            <person name="Salmond G.P."/>
        </authorList>
    </citation>
    <scope>NUCLEOTIDE SEQUENCE [LARGE SCALE GENOMIC DNA]</scope>
    <source>
        <strain evidence="2">ATCC 39006</strain>
        <strain evidence="3">ATCC 39006 / SC 11482</strain>
    </source>
</reference>
<dbReference type="KEGG" id="sera:Ser39006_019645"/>
<proteinExistence type="predicted"/>
<reference evidence="2" key="2">
    <citation type="submission" date="2013-09" db="EMBL/GenBank/DDBJ databases">
        <authorList>
            <person name="Wang G."/>
            <person name="Yang Y."/>
            <person name="Su Y."/>
        </authorList>
    </citation>
    <scope>NUCLEOTIDE SEQUENCE</scope>
    <source>
        <strain evidence="2">ATCC 39006</strain>
    </source>
</reference>
<dbReference type="STRING" id="104623.Ser39006_01576"/>
<evidence type="ECO:0000313" key="3">
    <source>
        <dbReference type="Proteomes" id="UP000017700"/>
    </source>
</evidence>
<evidence type="ECO:0000313" key="4">
    <source>
        <dbReference type="Proteomes" id="UP000233778"/>
    </source>
</evidence>
<evidence type="ECO:0000313" key="2">
    <source>
        <dbReference type="EMBL" id="AUH06925.1"/>
    </source>
</evidence>
<dbReference type="EMBL" id="CP025085">
    <property type="protein sequence ID" value="AUH02611.1"/>
    <property type="molecule type" value="Genomic_DNA"/>
</dbReference>
<protein>
    <submittedName>
        <fullName evidence="2">DUF2509 domain-containing protein</fullName>
    </submittedName>
</protein>
<evidence type="ECO:0000313" key="1">
    <source>
        <dbReference type="EMBL" id="AUH02611.1"/>
    </source>
</evidence>
<keyword evidence="3" id="KW-1185">Reference proteome</keyword>
<sequence length="136" mass="15141">MVMLLLMIGLLLLGGLQRQLDATVQIGSDEQQYWRAFNRALSSLSWGLSLEWQGDQSDWQCQRLSAEILRVCLRLSPENGRGILRGEGAFSSQTTPLLLYHRVESLASATGLVLRPLAQGWFDSCPESQESQCASE</sequence>
<dbReference type="AlphaFoldDB" id="A0A2I5TQV3"/>
<reference evidence="1 4" key="3">
    <citation type="submission" date="2017-11" db="EMBL/GenBank/DDBJ databases">
        <title>Complete genome sequence of Serratia sp. ATCC 39006 LacA.</title>
        <authorList>
            <person name="Hampton H.G."/>
            <person name="Jackson S.A."/>
            <person name="Jauregui R."/>
            <person name="Poulter G.T.M."/>
            <person name="Salmond G.P.C."/>
            <person name="Fineran P.C."/>
        </authorList>
    </citation>
    <scope>NUCLEOTIDE SEQUENCE [LARGE SCALE GENOMIC DNA]</scope>
    <source>
        <strain evidence="1 4">ATCC 39006</strain>
    </source>
</reference>
<dbReference type="OrthoDB" id="7059963at2"/>
<dbReference type="KEGG" id="serq:CWC46_19645"/>
<dbReference type="EMBL" id="CP025084">
    <property type="protein sequence ID" value="AUH06925.1"/>
    <property type="molecule type" value="Genomic_DNA"/>
</dbReference>
<dbReference type="Proteomes" id="UP000017700">
    <property type="component" value="Chromosome"/>
</dbReference>
<dbReference type="Proteomes" id="UP000233778">
    <property type="component" value="Chromosome"/>
</dbReference>
<reference evidence="2" key="4">
    <citation type="submission" date="2017-11" db="EMBL/GenBank/DDBJ databases">
        <title>Complete genome sequence of Serratia sp. ATCC 39006.</title>
        <authorList>
            <person name="Hampton H.G."/>
            <person name="Jackson S.A."/>
            <person name="Jauregui R."/>
            <person name="Poulter G.T.M."/>
            <person name="Salmond G.P.C."/>
            <person name="Fineran P.C."/>
        </authorList>
    </citation>
    <scope>NUCLEOTIDE SEQUENCE</scope>
    <source>
        <strain evidence="2">ATCC 39006</strain>
    </source>
</reference>
<name>A0A2I5TQV3_SERS3</name>